<accession>A0A4R7UDL2</accession>
<dbReference type="RefSeq" id="WP_134110927.1">
    <property type="nucleotide sequence ID" value="NZ_SOCN01000002.1"/>
</dbReference>
<reference evidence="1 2" key="1">
    <citation type="submission" date="2019-03" db="EMBL/GenBank/DDBJ databases">
        <title>Genomic Encyclopedia of Archaeal and Bacterial Type Strains, Phase II (KMG-II): from individual species to whole genera.</title>
        <authorList>
            <person name="Goeker M."/>
        </authorList>
    </citation>
    <scope>NUCLEOTIDE SEQUENCE [LARGE SCALE GENOMIC DNA]</scope>
    <source>
        <strain evidence="1 2">ATCC 35214</strain>
    </source>
</reference>
<protein>
    <submittedName>
        <fullName evidence="1">Uncharacterized protein</fullName>
    </submittedName>
</protein>
<dbReference type="SUPFAM" id="SSF56672">
    <property type="entry name" value="DNA/RNA polymerases"/>
    <property type="match status" value="1"/>
</dbReference>
<sequence>MNQLEKLKNEIENSIFIYDIEVFAKYWCVSFYDIKQKQMFTIENDFFILSQFVKTKLKNALVGGFNNNRYDDWILRLLLSYRNPYRLSQWIINKRKNPWDFENISTQSLPFVTFDISYLPGTGKLPLKKYEAFLGLKILESTVSFDKTTQLSPTETKEIKEYNQYDVKATAFLFLKYVNNFLIKCNLINAYNLSVFELKKTTAQLTAKIFKANPKLLPYYATYTYQAPENIKKLFNEVCPSYLWILEKFENTTYHTEFSPQVMDDFEISITIDGLNYIFGLGGLHAALECYKNEKSKIITLDIFSNYPNLISKYNYGSRRAPQMASMIADILVQRTQAKKVNDEIKVNYLKELLVTPFGAMEYRYNDLWDAKQRMSICITGQIIIFIYAMLLSKICKVIQVNTDGVFVEITNREQLSEIDKITQYWQVQTMMQIEKQEFSQIIQKDVNNYILVKDINDQNTWKAKGGMLKHWNTQFNQSTYQDARGSKNNNLTAIDEAVVMYLVKEIPPMQTLKNIKELIRFQFVFEKKGKYEDVYLGDQKQPKLKVYRMFYTTNGQPAFKTWTDSDGNIRREKIANSSERTMIYNQDIRTKTTDFLPLDYEYYELLAWNRIELFYKQNRREAFKQFYPGEQYECTICSQSLMQELTVRTKDGMEVCKNCYFKKKTEI</sequence>
<keyword evidence="2" id="KW-1185">Reference proteome</keyword>
<dbReference type="OrthoDB" id="394423at2"/>
<dbReference type="AlphaFoldDB" id="A0A4R7UDL2"/>
<evidence type="ECO:0000313" key="1">
    <source>
        <dbReference type="EMBL" id="TDV23520.1"/>
    </source>
</evidence>
<dbReference type="InterPro" id="IPR023211">
    <property type="entry name" value="DNA_pol_palm_dom_sf"/>
</dbReference>
<dbReference type="InterPro" id="IPR043502">
    <property type="entry name" value="DNA/RNA_pol_sf"/>
</dbReference>
<name>A0A4R7UDL2_9BACT</name>
<comment type="caution">
    <text evidence="1">The sequence shown here is derived from an EMBL/GenBank/DDBJ whole genome shotgun (WGS) entry which is preliminary data.</text>
</comment>
<evidence type="ECO:0000313" key="2">
    <source>
        <dbReference type="Proteomes" id="UP000295757"/>
    </source>
</evidence>
<dbReference type="EMBL" id="SOCN01000002">
    <property type="protein sequence ID" value="TDV23520.1"/>
    <property type="molecule type" value="Genomic_DNA"/>
</dbReference>
<dbReference type="Proteomes" id="UP000295757">
    <property type="component" value="Unassembled WGS sequence"/>
</dbReference>
<organism evidence="1 2">
    <name type="scientific">Mycoplasmopsis mustelae</name>
    <dbReference type="NCBI Taxonomy" id="171289"/>
    <lineage>
        <taxon>Bacteria</taxon>
        <taxon>Bacillati</taxon>
        <taxon>Mycoplasmatota</taxon>
        <taxon>Mycoplasmoidales</taxon>
        <taxon>Metamycoplasmataceae</taxon>
        <taxon>Mycoplasmopsis</taxon>
    </lineage>
</organism>
<dbReference type="Gene3D" id="3.90.1600.10">
    <property type="entry name" value="Palm domain of DNA polymerase"/>
    <property type="match status" value="1"/>
</dbReference>
<gene>
    <name evidence="1" type="ORF">BCF59_0509</name>
</gene>
<proteinExistence type="predicted"/>